<dbReference type="GO" id="GO:0005634">
    <property type="term" value="C:nucleus"/>
    <property type="evidence" value="ECO:0007669"/>
    <property type="project" value="UniProtKB-SubCell"/>
</dbReference>
<dbReference type="eggNOG" id="ENOG502SINA">
    <property type="taxonomic scope" value="Eukaryota"/>
</dbReference>
<dbReference type="AlphaFoldDB" id="A0A022R7V6"/>
<organism evidence="7 8">
    <name type="scientific">Erythranthe guttata</name>
    <name type="common">Yellow monkey flower</name>
    <name type="synonym">Mimulus guttatus</name>
    <dbReference type="NCBI Taxonomy" id="4155"/>
    <lineage>
        <taxon>Eukaryota</taxon>
        <taxon>Viridiplantae</taxon>
        <taxon>Streptophyta</taxon>
        <taxon>Embryophyta</taxon>
        <taxon>Tracheophyta</taxon>
        <taxon>Spermatophyta</taxon>
        <taxon>Magnoliopsida</taxon>
        <taxon>eudicotyledons</taxon>
        <taxon>Gunneridae</taxon>
        <taxon>Pentapetalae</taxon>
        <taxon>asterids</taxon>
        <taxon>lamiids</taxon>
        <taxon>Lamiales</taxon>
        <taxon>Phrymaceae</taxon>
        <taxon>Erythranthe</taxon>
    </lineage>
</organism>
<keyword evidence="2 4" id="KW-0238">DNA-binding</keyword>
<comment type="domain">
    <text evidence="4">The PPC domain mediates interactions between AHL proteins.</text>
</comment>
<comment type="subcellular location">
    <subcellularLocation>
        <location evidence="4">Nucleus</location>
    </subcellularLocation>
</comment>
<dbReference type="PANTHER" id="PTHR31500">
    <property type="entry name" value="AT-HOOK MOTIF NUCLEAR-LOCALIZED PROTEIN 9"/>
    <property type="match status" value="1"/>
</dbReference>
<evidence type="ECO:0000256" key="1">
    <source>
        <dbReference type="ARBA" id="ARBA00023015"/>
    </source>
</evidence>
<dbReference type="Gene3D" id="3.30.1330.80">
    <property type="entry name" value="Hypothetical protein, similar to alpha- acetolactate decarboxylase, domain 2"/>
    <property type="match status" value="1"/>
</dbReference>
<evidence type="ECO:0000313" key="7">
    <source>
        <dbReference type="EMBL" id="EYU36104.1"/>
    </source>
</evidence>
<evidence type="ECO:0000256" key="2">
    <source>
        <dbReference type="ARBA" id="ARBA00023125"/>
    </source>
</evidence>
<evidence type="ECO:0000256" key="3">
    <source>
        <dbReference type="ARBA" id="ARBA00023163"/>
    </source>
</evidence>
<dbReference type="SUPFAM" id="SSF117856">
    <property type="entry name" value="AF0104/ALDC/Ptd012-like"/>
    <property type="match status" value="1"/>
</dbReference>
<dbReference type="Pfam" id="PF03479">
    <property type="entry name" value="PCC"/>
    <property type="match status" value="1"/>
</dbReference>
<feature type="region of interest" description="Disordered" evidence="5">
    <location>
        <begin position="313"/>
        <end position="333"/>
    </location>
</feature>
<comment type="function">
    <text evidence="4">Transcription factor that specifically binds AT-rich DNA sequences related to the nuclear matrix attachment regions (MARs).</text>
</comment>
<dbReference type="InterPro" id="IPR039605">
    <property type="entry name" value="AHL"/>
</dbReference>
<dbReference type="PANTHER" id="PTHR31500:SF96">
    <property type="entry name" value="AT-HOOK MOTIF NUCLEAR-LOCALIZED PROTEIN 7"/>
    <property type="match status" value="1"/>
</dbReference>
<feature type="domain" description="PPC" evidence="6">
    <location>
        <begin position="162"/>
        <end position="300"/>
    </location>
</feature>
<dbReference type="PROSITE" id="PS51742">
    <property type="entry name" value="PPC"/>
    <property type="match status" value="1"/>
</dbReference>
<evidence type="ECO:0000256" key="5">
    <source>
        <dbReference type="SAM" id="MobiDB-lite"/>
    </source>
</evidence>
<proteinExistence type="predicted"/>
<feature type="compositionally biased region" description="Low complexity" evidence="5">
    <location>
        <begin position="10"/>
        <end position="24"/>
    </location>
</feature>
<dbReference type="GO" id="GO:0003680">
    <property type="term" value="F:minor groove of adenine-thymine-rich DNA binding"/>
    <property type="evidence" value="ECO:0007669"/>
    <property type="project" value="UniProtKB-UniRule"/>
</dbReference>
<dbReference type="STRING" id="4155.A0A022R7V6"/>
<accession>A0A022R7V6</accession>
<gene>
    <name evidence="7" type="ORF">MIMGU_mgv1a008375mg</name>
</gene>
<protein>
    <recommendedName>
        <fullName evidence="4">AT-hook motif nuclear-localized protein</fullName>
    </recommendedName>
</protein>
<keyword evidence="3 4" id="KW-0804">Transcription</keyword>
<evidence type="ECO:0000256" key="4">
    <source>
        <dbReference type="RuleBase" id="RU367031"/>
    </source>
</evidence>
<sequence length="375" mass="39041">MEGAGNNGGAVSSTVAAAEAAAESQVLPVSERMAGGGGDKNGAVPFTGVAAEAAAESRVLPVSEAVEVAVGSELEEKLIYSGGDGGHVGVAAPLSGSGVEAAKRKRGRPRKDPPAELGREFAAAPEFSATPLIKRGRGRPKGSGKWQSLVASLGKTTVDSTGSNFTPHIVAVQAGENIVERICSFSQRAFESICILSASGIVLTAELLRPGSASSILRYEGQFEIVSLSGSHLNNGGNGKICRLSVQLAYPNGTLFGGAVANSLIAGGPVQVVIATFRENLVGEQQHLPARRFVEPSDPNNVYVPLVQTSNGQVQDGEQVPPVDAPSYNGVDRLTNHRDVNRASPQQFDWNNNSSLQSCSTMSQHLFSRLNNTDE</sequence>
<dbReference type="Proteomes" id="UP000030748">
    <property type="component" value="Unassembled WGS sequence"/>
</dbReference>
<evidence type="ECO:0000313" key="8">
    <source>
        <dbReference type="Proteomes" id="UP000030748"/>
    </source>
</evidence>
<keyword evidence="4" id="KW-0539">Nucleus</keyword>
<reference evidence="7 8" key="1">
    <citation type="journal article" date="2013" name="Proc. Natl. Acad. Sci. U.S.A.">
        <title>Fine-scale variation in meiotic recombination in Mimulus inferred from population shotgun sequencing.</title>
        <authorList>
            <person name="Hellsten U."/>
            <person name="Wright K.M."/>
            <person name="Jenkins J."/>
            <person name="Shu S."/>
            <person name="Yuan Y."/>
            <person name="Wessler S.R."/>
            <person name="Schmutz J."/>
            <person name="Willis J.H."/>
            <person name="Rokhsar D.S."/>
        </authorList>
    </citation>
    <scope>NUCLEOTIDE SEQUENCE [LARGE SCALE GENOMIC DNA]</scope>
    <source>
        <strain evidence="8">cv. DUN x IM62</strain>
    </source>
</reference>
<feature type="region of interest" description="Disordered" evidence="5">
    <location>
        <begin position="1"/>
        <end position="45"/>
    </location>
</feature>
<dbReference type="CDD" id="cd11378">
    <property type="entry name" value="DUF296"/>
    <property type="match status" value="1"/>
</dbReference>
<name>A0A022R7V6_ERYGU</name>
<keyword evidence="8" id="KW-1185">Reference proteome</keyword>
<dbReference type="InterPro" id="IPR005175">
    <property type="entry name" value="PPC_dom"/>
</dbReference>
<dbReference type="PhylomeDB" id="A0A022R7V6"/>
<keyword evidence="1 4" id="KW-0805">Transcription regulation</keyword>
<dbReference type="EMBL" id="KI630592">
    <property type="protein sequence ID" value="EYU36104.1"/>
    <property type="molecule type" value="Genomic_DNA"/>
</dbReference>
<evidence type="ECO:0000259" key="6">
    <source>
        <dbReference type="PROSITE" id="PS51742"/>
    </source>
</evidence>